<feature type="binding site" evidence="7">
    <location>
        <position position="141"/>
    </location>
    <ligand>
        <name>substrate</name>
    </ligand>
</feature>
<evidence type="ECO:0000256" key="2">
    <source>
        <dbReference type="ARBA" id="ARBA00022723"/>
    </source>
</evidence>
<evidence type="ECO:0000256" key="5">
    <source>
        <dbReference type="PIRNR" id="PIRNR038994"/>
    </source>
</evidence>
<dbReference type="SUPFAM" id="SSF51338">
    <property type="entry name" value="Composite domain of metallo-dependent hydrolases"/>
    <property type="match status" value="1"/>
</dbReference>
<dbReference type="GO" id="GO:0046872">
    <property type="term" value="F:metal ion binding"/>
    <property type="evidence" value="ECO:0007669"/>
    <property type="project" value="UniProtKB-KW"/>
</dbReference>
<feature type="binding site" evidence="7">
    <location>
        <position position="226"/>
    </location>
    <ligand>
        <name>substrate</name>
    </ligand>
</feature>
<dbReference type="InterPro" id="IPR011059">
    <property type="entry name" value="Metal-dep_hydrolase_composite"/>
</dbReference>
<feature type="binding site" evidence="8">
    <location>
        <position position="194"/>
    </location>
    <ligand>
        <name>Zn(2+)</name>
        <dbReference type="ChEBI" id="CHEBI:29105"/>
    </ligand>
</feature>
<dbReference type="Gene3D" id="3.20.20.140">
    <property type="entry name" value="Metal-dependent hydrolases"/>
    <property type="match status" value="1"/>
</dbReference>
<dbReference type="RefSeq" id="WP_142892404.1">
    <property type="nucleotide sequence ID" value="NZ_ML660161.1"/>
</dbReference>
<sequence>MSELVLTVEKLFDGNHFHEQQTVIVNEGRIVSIEDTASGAQPAGGNGSLAGTLVAGYIDVQVNGGGGYLFNQNPDLDTIKQIGKAHQRFGTTGWLPTLITDSLVQMQRAADAIAKARLANVPGVLGVHFEGPRLSVAKRGAHAQQFIRELSEAELELFTRTDLGKVVVTLAPETVPKEAIKQLTEKGVIVCIGHSSATYEQTSEALSAGATGFTHLFNAMSPLTSREPGVVGAALEDKESFCGLIMDGVHVHPAAAKVAFNAKPNLMLVTDAMPPVGCDDEHFELAGQQVLRQGNTLTNSEGNLAGSALDMANAVKNANQLMGLSLSQAINLATINPARFLGIDKEYGSLGVGKKASMVLLNNQCEVVASWIDGVQVV</sequence>
<gene>
    <name evidence="10" type="primary">nagA</name>
    <name evidence="10" type="ORF">FLL46_05130</name>
</gene>
<dbReference type="PANTHER" id="PTHR11113:SF14">
    <property type="entry name" value="N-ACETYLGLUCOSAMINE-6-PHOSPHATE DEACETYLASE"/>
    <property type="match status" value="1"/>
</dbReference>
<comment type="similarity">
    <text evidence="1 5">Belongs to the metallo-dependent hydrolases superfamily. NagA family.</text>
</comment>
<dbReference type="InterPro" id="IPR032466">
    <property type="entry name" value="Metal_Hydrolase"/>
</dbReference>
<dbReference type="EC" id="3.5.1.25" evidence="10"/>
<evidence type="ECO:0000313" key="11">
    <source>
        <dbReference type="Proteomes" id="UP000315439"/>
    </source>
</evidence>
<dbReference type="GO" id="GO:0006046">
    <property type="term" value="P:N-acetylglucosamine catabolic process"/>
    <property type="evidence" value="ECO:0007669"/>
    <property type="project" value="TreeGrafter"/>
</dbReference>
<keyword evidence="4 5" id="KW-0119">Carbohydrate metabolism</keyword>
<dbReference type="PANTHER" id="PTHR11113">
    <property type="entry name" value="N-ACETYLGLUCOSAMINE-6-PHOSPHATE DEACETYLASE"/>
    <property type="match status" value="1"/>
</dbReference>
<dbReference type="Proteomes" id="UP000315439">
    <property type="component" value="Unassembled WGS sequence"/>
</dbReference>
<feature type="binding site" evidence="7">
    <location>
        <begin position="304"/>
        <end position="306"/>
    </location>
    <ligand>
        <name>substrate</name>
    </ligand>
</feature>
<evidence type="ECO:0000256" key="6">
    <source>
        <dbReference type="PIRSR" id="PIRSR038994-1"/>
    </source>
</evidence>
<dbReference type="EMBL" id="VIKS01000003">
    <property type="protein sequence ID" value="TQV88919.1"/>
    <property type="molecule type" value="Genomic_DNA"/>
</dbReference>
<dbReference type="AlphaFoldDB" id="A0A545UHI0"/>
<feature type="domain" description="Amidohydrolase-related" evidence="9">
    <location>
        <begin position="52"/>
        <end position="376"/>
    </location>
</feature>
<dbReference type="PIRSF" id="PIRSF038994">
    <property type="entry name" value="NagA"/>
    <property type="match status" value="1"/>
</dbReference>
<dbReference type="Pfam" id="PF01979">
    <property type="entry name" value="Amidohydro_1"/>
    <property type="match status" value="1"/>
</dbReference>
<dbReference type="NCBIfam" id="TIGR00221">
    <property type="entry name" value="nagA"/>
    <property type="match status" value="1"/>
</dbReference>
<keyword evidence="3 5" id="KW-0378">Hydrolase</keyword>
<feature type="binding site" evidence="8">
    <location>
        <position position="130"/>
    </location>
    <ligand>
        <name>Zn(2+)</name>
        <dbReference type="ChEBI" id="CHEBI:29105"/>
    </ligand>
</feature>
<feature type="binding site" evidence="7">
    <location>
        <position position="250"/>
    </location>
    <ligand>
        <name>substrate</name>
    </ligand>
</feature>
<evidence type="ECO:0000256" key="8">
    <source>
        <dbReference type="PIRSR" id="PIRSR038994-3"/>
    </source>
</evidence>
<protein>
    <submittedName>
        <fullName evidence="10">N-acetylglucosamine-6-phosphate deacetylase</fullName>
        <ecNumber evidence="10">3.5.1.25</ecNumber>
    </submittedName>
</protein>
<reference evidence="10 11" key="1">
    <citation type="submission" date="2019-07" db="EMBL/GenBank/DDBJ databases">
        <title>Draft genome for Aliikangiella sp. M105.</title>
        <authorList>
            <person name="Wang G."/>
        </authorList>
    </citation>
    <scope>NUCLEOTIDE SEQUENCE [LARGE SCALE GENOMIC DNA]</scope>
    <source>
        <strain evidence="10 11">M105</strain>
    </source>
</reference>
<proteinExistence type="inferred from homology"/>
<evidence type="ECO:0000256" key="7">
    <source>
        <dbReference type="PIRSR" id="PIRSR038994-2"/>
    </source>
</evidence>
<feature type="binding site" evidence="8">
    <location>
        <position position="215"/>
    </location>
    <ligand>
        <name>Zn(2+)</name>
        <dbReference type="ChEBI" id="CHEBI:29105"/>
    </ligand>
</feature>
<dbReference type="GO" id="GO:0008448">
    <property type="term" value="F:N-acetylglucosamine-6-phosphate deacetylase activity"/>
    <property type="evidence" value="ECO:0007669"/>
    <property type="project" value="UniProtKB-EC"/>
</dbReference>
<dbReference type="CDD" id="cd00854">
    <property type="entry name" value="NagA"/>
    <property type="match status" value="1"/>
</dbReference>
<dbReference type="InterPro" id="IPR006680">
    <property type="entry name" value="Amidohydro-rel"/>
</dbReference>
<evidence type="ECO:0000313" key="10">
    <source>
        <dbReference type="EMBL" id="TQV88919.1"/>
    </source>
</evidence>
<evidence type="ECO:0000256" key="4">
    <source>
        <dbReference type="ARBA" id="ARBA00023277"/>
    </source>
</evidence>
<evidence type="ECO:0000256" key="3">
    <source>
        <dbReference type="ARBA" id="ARBA00022801"/>
    </source>
</evidence>
<keyword evidence="2 8" id="KW-0479">Metal-binding</keyword>
<dbReference type="OrthoDB" id="9776488at2"/>
<accession>A0A545UHI0</accession>
<dbReference type="InterPro" id="IPR003764">
    <property type="entry name" value="GlcNAc_6-P_deAcase"/>
</dbReference>
<evidence type="ECO:0000259" key="9">
    <source>
        <dbReference type="Pfam" id="PF01979"/>
    </source>
</evidence>
<organism evidence="10 11">
    <name type="scientific">Aliikangiella coralliicola</name>
    <dbReference type="NCBI Taxonomy" id="2592383"/>
    <lineage>
        <taxon>Bacteria</taxon>
        <taxon>Pseudomonadati</taxon>
        <taxon>Pseudomonadota</taxon>
        <taxon>Gammaproteobacteria</taxon>
        <taxon>Oceanospirillales</taxon>
        <taxon>Pleioneaceae</taxon>
        <taxon>Aliikangiella</taxon>
    </lineage>
</organism>
<evidence type="ECO:0000256" key="1">
    <source>
        <dbReference type="ARBA" id="ARBA00010716"/>
    </source>
</evidence>
<name>A0A545UHI0_9GAMM</name>
<dbReference type="Gene3D" id="2.30.40.10">
    <property type="entry name" value="Urease, subunit C, domain 1"/>
    <property type="match status" value="1"/>
</dbReference>
<feature type="active site" description="Proton donor/acceptor" evidence="6">
    <location>
        <position position="271"/>
    </location>
</feature>
<comment type="cofactor">
    <cofactor evidence="8">
        <name>a divalent metal cation</name>
        <dbReference type="ChEBI" id="CHEBI:60240"/>
    </cofactor>
    <text evidence="8">Binds 1 divalent metal cation per subunit.</text>
</comment>
<keyword evidence="11" id="KW-1185">Reference proteome</keyword>
<dbReference type="SUPFAM" id="SSF51556">
    <property type="entry name" value="Metallo-dependent hydrolases"/>
    <property type="match status" value="1"/>
</dbReference>
<dbReference type="FunFam" id="3.20.20.140:FF:000004">
    <property type="entry name" value="N-acetylglucosamine-6-phosphate deacetylase"/>
    <property type="match status" value="1"/>
</dbReference>
<comment type="caution">
    <text evidence="10">The sequence shown here is derived from an EMBL/GenBank/DDBJ whole genome shotgun (WGS) entry which is preliminary data.</text>
</comment>
<feature type="binding site" evidence="7">
    <location>
        <begin position="218"/>
        <end position="219"/>
    </location>
    <ligand>
        <name>substrate</name>
    </ligand>
</feature>